<dbReference type="InterPro" id="IPR003959">
    <property type="entry name" value="ATPase_AAA_core"/>
</dbReference>
<evidence type="ECO:0000259" key="1">
    <source>
        <dbReference type="Pfam" id="PF13304"/>
    </source>
</evidence>
<dbReference type="Gene3D" id="3.40.50.300">
    <property type="entry name" value="P-loop containing nucleotide triphosphate hydrolases"/>
    <property type="match status" value="2"/>
</dbReference>
<protein>
    <submittedName>
        <fullName evidence="2">Predicted ATPase</fullName>
    </submittedName>
</protein>
<dbReference type="SUPFAM" id="SSF52540">
    <property type="entry name" value="P-loop containing nucleoside triphosphate hydrolases"/>
    <property type="match status" value="1"/>
</dbReference>
<accession>A0A1G6B8H3</accession>
<dbReference type="STRING" id="665467.SAMN02982931_01331"/>
<dbReference type="RefSeq" id="WP_090875597.1">
    <property type="nucleotide sequence ID" value="NZ_FMXQ01000002.1"/>
</dbReference>
<dbReference type="GO" id="GO:0006302">
    <property type="term" value="P:double-strand break repair"/>
    <property type="evidence" value="ECO:0007669"/>
    <property type="project" value="TreeGrafter"/>
</dbReference>
<evidence type="ECO:0000313" key="3">
    <source>
        <dbReference type="Proteomes" id="UP000199071"/>
    </source>
</evidence>
<dbReference type="GO" id="GO:0000731">
    <property type="term" value="P:DNA synthesis involved in DNA repair"/>
    <property type="evidence" value="ECO:0007669"/>
    <property type="project" value="TreeGrafter"/>
</dbReference>
<dbReference type="InterPro" id="IPR014555">
    <property type="entry name" value="RecF-like"/>
</dbReference>
<dbReference type="PANTHER" id="PTHR32182">
    <property type="entry name" value="DNA REPLICATION AND REPAIR PROTEIN RECF"/>
    <property type="match status" value="1"/>
</dbReference>
<dbReference type="GO" id="GO:0005524">
    <property type="term" value="F:ATP binding"/>
    <property type="evidence" value="ECO:0007669"/>
    <property type="project" value="InterPro"/>
</dbReference>
<gene>
    <name evidence="2" type="ORF">SAMN02982931_01331</name>
</gene>
<name>A0A1G6B8H3_9HYPH</name>
<dbReference type="GO" id="GO:0016887">
    <property type="term" value="F:ATP hydrolysis activity"/>
    <property type="evidence" value="ECO:0007669"/>
    <property type="project" value="InterPro"/>
</dbReference>
<dbReference type="OrthoDB" id="7596665at2"/>
<sequence>MGPRLTGFQIEGYRSIRKLRLPVGHLSVLVGRNGVGKTNLYRALELTAAAARGTITREIAGEGGIESVLWAGPRQRGKPVRLKFGAELGDLTYTVEIGLPTKTEAAISLTEPLVKEEELVFTAGRPVTLMKRRGPSVWLRDGESKRHAFEHTLLASETALATFQDAAMFAELDAVRRALADWRFFHNFRTDAGSPIRRPPLAVTTPTLASDGSDMAAALATRMVIDERVEIDAAIADAFPGASLDVAVEGGRVMLSMTIPDMPRPLAATEVSDGTLAYLCLVAALASYRLPGFIALNEPETSLHPDLIRPLARLIGRAAERTPVWCVTHAPDLADALEVEAGARPWVVCKQDGATWLEGLKLTGAFADDDDEG</sequence>
<dbReference type="AlphaFoldDB" id="A0A1G6B8H3"/>
<evidence type="ECO:0000313" key="2">
    <source>
        <dbReference type="EMBL" id="SDB16713.1"/>
    </source>
</evidence>
<reference evidence="2 3" key="1">
    <citation type="submission" date="2016-10" db="EMBL/GenBank/DDBJ databases">
        <authorList>
            <person name="de Groot N.N."/>
        </authorList>
    </citation>
    <scope>NUCLEOTIDE SEQUENCE [LARGE SCALE GENOMIC DNA]</scope>
    <source>
        <strain evidence="2 3">ATCC 35022</strain>
    </source>
</reference>
<organism evidence="2 3">
    <name type="scientific">Bauldia litoralis</name>
    <dbReference type="NCBI Taxonomy" id="665467"/>
    <lineage>
        <taxon>Bacteria</taxon>
        <taxon>Pseudomonadati</taxon>
        <taxon>Pseudomonadota</taxon>
        <taxon>Alphaproteobacteria</taxon>
        <taxon>Hyphomicrobiales</taxon>
        <taxon>Kaistiaceae</taxon>
        <taxon>Bauldia</taxon>
    </lineage>
</organism>
<dbReference type="InterPro" id="IPR027417">
    <property type="entry name" value="P-loop_NTPase"/>
</dbReference>
<dbReference type="Proteomes" id="UP000199071">
    <property type="component" value="Unassembled WGS sequence"/>
</dbReference>
<keyword evidence="3" id="KW-1185">Reference proteome</keyword>
<dbReference type="EMBL" id="FMXQ01000002">
    <property type="protein sequence ID" value="SDB16713.1"/>
    <property type="molecule type" value="Genomic_DNA"/>
</dbReference>
<dbReference type="PIRSF" id="PIRSF029347">
    <property type="entry name" value="RecF"/>
    <property type="match status" value="1"/>
</dbReference>
<dbReference type="PANTHER" id="PTHR32182:SF25">
    <property type="entry name" value="SLR1056 PROTEIN"/>
    <property type="match status" value="1"/>
</dbReference>
<feature type="domain" description="ATPase AAA-type core" evidence="1">
    <location>
        <begin position="256"/>
        <end position="333"/>
    </location>
</feature>
<proteinExistence type="predicted"/>
<dbReference type="Pfam" id="PF13304">
    <property type="entry name" value="AAA_21"/>
    <property type="match status" value="1"/>
</dbReference>